<proteinExistence type="predicted"/>
<dbReference type="PaxDb" id="2903-EOD29194"/>
<sequence>MGKENSAQPPRGEGPKRGEGKKKKKRGPPPRGCLITPSPPLADSRAANAVDASSCAADLDLASPCFHHLSSTMQQDLALAAPPQRNKDAVRDLRDKIKMLRSSARSAGVAVPSLAPPPAASRLSDPPLPSPLPPPTPTPPPPPPASTPLEAVVSDAAPPAAAGSAPPAGASHRSSAAPHRCQPPGECVLPLHQVSYSPTLARLNPLLSPLARVRKALAASPDGGESLPTAELEMPRAGPLSDADELLPEARVQRRARHCSLLGPLLALLLAVLAAASGATWPAGLSPQPPAPRPASLLRLAAPAPMCHWRWSRLSCGAAAACGWRVAWPPGSKWCYVKGGRSGRAQ</sequence>
<feature type="transmembrane region" description="Helical" evidence="2">
    <location>
        <begin position="261"/>
        <end position="281"/>
    </location>
</feature>
<feature type="compositionally biased region" description="Pro residues" evidence="1">
    <location>
        <begin position="126"/>
        <end position="146"/>
    </location>
</feature>
<dbReference type="HOGENOM" id="CLU_802763_0_0_1"/>
<feature type="compositionally biased region" description="Low complexity" evidence="1">
    <location>
        <begin position="156"/>
        <end position="180"/>
    </location>
</feature>
<dbReference type="EnsemblProtists" id="EOD29194">
    <property type="protein sequence ID" value="EOD29194"/>
    <property type="gene ID" value="EMIHUDRAFT_434590"/>
</dbReference>
<feature type="region of interest" description="Disordered" evidence="1">
    <location>
        <begin position="94"/>
        <end position="181"/>
    </location>
</feature>
<keyword evidence="2" id="KW-0472">Membrane</keyword>
<keyword evidence="2" id="KW-0812">Transmembrane</keyword>
<accession>A0A0D3K0A9</accession>
<feature type="compositionally biased region" description="Basic residues" evidence="1">
    <location>
        <begin position="19"/>
        <end position="28"/>
    </location>
</feature>
<dbReference type="Proteomes" id="UP000013827">
    <property type="component" value="Unassembled WGS sequence"/>
</dbReference>
<evidence type="ECO:0000256" key="2">
    <source>
        <dbReference type="SAM" id="Phobius"/>
    </source>
</evidence>
<reference evidence="3" key="2">
    <citation type="submission" date="2024-10" db="UniProtKB">
        <authorList>
            <consortium name="EnsemblProtists"/>
        </authorList>
    </citation>
    <scope>IDENTIFICATION</scope>
</reference>
<dbReference type="RefSeq" id="XP_005781623.1">
    <property type="nucleotide sequence ID" value="XM_005781566.1"/>
</dbReference>
<protein>
    <submittedName>
        <fullName evidence="3">Uncharacterized protein</fullName>
    </submittedName>
</protein>
<evidence type="ECO:0000313" key="4">
    <source>
        <dbReference type="Proteomes" id="UP000013827"/>
    </source>
</evidence>
<name>A0A0D3K0A9_EMIH1</name>
<reference evidence="4" key="1">
    <citation type="journal article" date="2013" name="Nature">
        <title>Pan genome of the phytoplankton Emiliania underpins its global distribution.</title>
        <authorList>
            <person name="Read B.A."/>
            <person name="Kegel J."/>
            <person name="Klute M.J."/>
            <person name="Kuo A."/>
            <person name="Lefebvre S.C."/>
            <person name="Maumus F."/>
            <person name="Mayer C."/>
            <person name="Miller J."/>
            <person name="Monier A."/>
            <person name="Salamov A."/>
            <person name="Young J."/>
            <person name="Aguilar M."/>
            <person name="Claverie J.M."/>
            <person name="Frickenhaus S."/>
            <person name="Gonzalez K."/>
            <person name="Herman E.K."/>
            <person name="Lin Y.C."/>
            <person name="Napier J."/>
            <person name="Ogata H."/>
            <person name="Sarno A.F."/>
            <person name="Shmutz J."/>
            <person name="Schroeder D."/>
            <person name="de Vargas C."/>
            <person name="Verret F."/>
            <person name="von Dassow P."/>
            <person name="Valentin K."/>
            <person name="Van de Peer Y."/>
            <person name="Wheeler G."/>
            <person name="Dacks J.B."/>
            <person name="Delwiche C.F."/>
            <person name="Dyhrman S.T."/>
            <person name="Glockner G."/>
            <person name="John U."/>
            <person name="Richards T."/>
            <person name="Worden A.Z."/>
            <person name="Zhang X."/>
            <person name="Grigoriev I.V."/>
            <person name="Allen A.E."/>
            <person name="Bidle K."/>
            <person name="Borodovsky M."/>
            <person name="Bowler C."/>
            <person name="Brownlee C."/>
            <person name="Cock J.M."/>
            <person name="Elias M."/>
            <person name="Gladyshev V.N."/>
            <person name="Groth M."/>
            <person name="Guda C."/>
            <person name="Hadaegh A."/>
            <person name="Iglesias-Rodriguez M.D."/>
            <person name="Jenkins J."/>
            <person name="Jones B.M."/>
            <person name="Lawson T."/>
            <person name="Leese F."/>
            <person name="Lindquist E."/>
            <person name="Lobanov A."/>
            <person name="Lomsadze A."/>
            <person name="Malik S.B."/>
            <person name="Marsh M.E."/>
            <person name="Mackinder L."/>
            <person name="Mock T."/>
            <person name="Mueller-Roeber B."/>
            <person name="Pagarete A."/>
            <person name="Parker M."/>
            <person name="Probert I."/>
            <person name="Quesneville H."/>
            <person name="Raines C."/>
            <person name="Rensing S.A."/>
            <person name="Riano-Pachon D.M."/>
            <person name="Richier S."/>
            <person name="Rokitta S."/>
            <person name="Shiraiwa Y."/>
            <person name="Soanes D.M."/>
            <person name="van der Giezen M."/>
            <person name="Wahlund T.M."/>
            <person name="Williams B."/>
            <person name="Wilson W."/>
            <person name="Wolfe G."/>
            <person name="Wurch L.L."/>
        </authorList>
    </citation>
    <scope>NUCLEOTIDE SEQUENCE</scope>
</reference>
<evidence type="ECO:0000256" key="1">
    <source>
        <dbReference type="SAM" id="MobiDB-lite"/>
    </source>
</evidence>
<keyword evidence="2" id="KW-1133">Transmembrane helix</keyword>
<feature type="region of interest" description="Disordered" evidence="1">
    <location>
        <begin position="1"/>
        <end position="52"/>
    </location>
</feature>
<keyword evidence="4" id="KW-1185">Reference proteome</keyword>
<organism evidence="3 4">
    <name type="scientific">Emiliania huxleyi (strain CCMP1516)</name>
    <dbReference type="NCBI Taxonomy" id="280463"/>
    <lineage>
        <taxon>Eukaryota</taxon>
        <taxon>Haptista</taxon>
        <taxon>Haptophyta</taxon>
        <taxon>Prymnesiophyceae</taxon>
        <taxon>Isochrysidales</taxon>
        <taxon>Noelaerhabdaceae</taxon>
        <taxon>Emiliania</taxon>
    </lineage>
</organism>
<dbReference type="AlphaFoldDB" id="A0A0D3K0A9"/>
<evidence type="ECO:0000313" key="3">
    <source>
        <dbReference type="EnsemblProtists" id="EOD29194"/>
    </source>
</evidence>
<dbReference type="GeneID" id="19046544"/>
<dbReference type="KEGG" id="ehx:EMIHUDRAFT_434590"/>